<feature type="domain" description="WxL" evidence="2">
    <location>
        <begin position="72"/>
        <end position="260"/>
    </location>
</feature>
<dbReference type="AlphaFoldDB" id="A0A0F4LPX3"/>
<evidence type="ECO:0000259" key="2">
    <source>
        <dbReference type="Pfam" id="PF13731"/>
    </source>
</evidence>
<dbReference type="HOGENOM" id="CLU_949259_0_0_9"/>
<evidence type="ECO:0000313" key="4">
    <source>
        <dbReference type="Proteomes" id="UP000033558"/>
    </source>
</evidence>
<accession>A0A0F4LPX3</accession>
<feature type="chain" id="PRO_5002472731" description="WxL domain-containing protein" evidence="1">
    <location>
        <begin position="31"/>
        <end position="266"/>
    </location>
</feature>
<reference evidence="3 4" key="1">
    <citation type="submission" date="2015-01" db="EMBL/GenBank/DDBJ databases">
        <title>Comparative genomics of the lactic acid bacteria isolated from the honey bee gut.</title>
        <authorList>
            <person name="Ellegaard K.M."/>
            <person name="Tamarit D."/>
            <person name="Javelind E."/>
            <person name="Olofsson T."/>
            <person name="Andersson S.G."/>
            <person name="Vasquez A."/>
        </authorList>
    </citation>
    <scope>NUCLEOTIDE SEQUENCE [LARGE SCALE GENOMIC DNA]</scope>
    <source>
        <strain evidence="3 4">Bin4</strain>
    </source>
</reference>
<comment type="caution">
    <text evidence="3">The sequence shown here is derived from an EMBL/GenBank/DDBJ whole genome shotgun (WGS) entry which is preliminary data.</text>
</comment>
<evidence type="ECO:0000256" key="1">
    <source>
        <dbReference type="SAM" id="SignalP"/>
    </source>
</evidence>
<feature type="signal peptide" evidence="1">
    <location>
        <begin position="1"/>
        <end position="30"/>
    </location>
</feature>
<proteinExistence type="predicted"/>
<dbReference type="EMBL" id="JXJQ01000010">
    <property type="protein sequence ID" value="KJY60625.1"/>
    <property type="molecule type" value="Genomic_DNA"/>
</dbReference>
<keyword evidence="1" id="KW-0732">Signal</keyword>
<sequence length="266" mass="27348">MMDFQKFSRAAVVISTLAATAPIFTNLAAADETPHALSDKADAEVANSIPSGSTNGSATASYDSTAGIGFIPGDLVLYQVPNFDFGKNHKFAATLSGGSGLGLVGANHGSESEPGNTRGVVILDNRSSNSDSLVNWALSVKATAFKTIDGNQLNTSQLKLRPTLATATQPSTANLPYTIGDGTSTPSVDINNSEIVVEANGNSAQNESVAKSGTGYTPVGPLALSFIAPTSVGFYVGQSDISNIKSDSVYKSTLTWTLSTDATNNS</sequence>
<name>A0A0F4LPX3_9LACO</name>
<dbReference type="InterPro" id="IPR027994">
    <property type="entry name" value="WxL_dom"/>
</dbReference>
<keyword evidence="4" id="KW-1185">Reference proteome</keyword>
<evidence type="ECO:0000313" key="3">
    <source>
        <dbReference type="EMBL" id="KJY60625.1"/>
    </source>
</evidence>
<organism evidence="3 4">
    <name type="scientific">Bombilactobacillus mellifer</name>
    <dbReference type="NCBI Taxonomy" id="1218492"/>
    <lineage>
        <taxon>Bacteria</taxon>
        <taxon>Bacillati</taxon>
        <taxon>Bacillota</taxon>
        <taxon>Bacilli</taxon>
        <taxon>Lactobacillales</taxon>
        <taxon>Lactobacillaceae</taxon>
        <taxon>Bombilactobacillus</taxon>
    </lineage>
</organism>
<dbReference type="Proteomes" id="UP000033558">
    <property type="component" value="Unassembled WGS sequence"/>
</dbReference>
<dbReference type="PATRIC" id="fig|1218492.5.peg.1361"/>
<gene>
    <name evidence="3" type="ORF">JG30_13100</name>
</gene>
<dbReference type="STRING" id="1218492.JG30_13100"/>
<protein>
    <recommendedName>
        <fullName evidence="2">WxL domain-containing protein</fullName>
    </recommendedName>
</protein>
<dbReference type="RefSeq" id="WP_046317336.1">
    <property type="nucleotide sequence ID" value="NZ_JBHSZT010000005.1"/>
</dbReference>
<dbReference type="Pfam" id="PF13731">
    <property type="entry name" value="WxL"/>
    <property type="match status" value="1"/>
</dbReference>